<accession>A0ABW4RCA2</accession>
<dbReference type="Proteomes" id="UP001597213">
    <property type="component" value="Unassembled WGS sequence"/>
</dbReference>
<keyword evidence="3" id="KW-1185">Reference proteome</keyword>
<comment type="caution">
    <text evidence="2">The sequence shown here is derived from an EMBL/GenBank/DDBJ whole genome shotgun (WGS) entry which is preliminary data.</text>
</comment>
<dbReference type="EMBL" id="JBHUEN010000046">
    <property type="protein sequence ID" value="MFD1883380.1"/>
    <property type="molecule type" value="Genomic_DNA"/>
</dbReference>
<proteinExistence type="predicted"/>
<evidence type="ECO:0000256" key="1">
    <source>
        <dbReference type="SAM" id="SignalP"/>
    </source>
</evidence>
<feature type="signal peptide" evidence="1">
    <location>
        <begin position="1"/>
        <end position="26"/>
    </location>
</feature>
<keyword evidence="1" id="KW-0732">Signal</keyword>
<evidence type="ECO:0000313" key="2">
    <source>
        <dbReference type="EMBL" id="MFD1883380.1"/>
    </source>
</evidence>
<evidence type="ECO:0000313" key="3">
    <source>
        <dbReference type="Proteomes" id="UP001597213"/>
    </source>
</evidence>
<protein>
    <submittedName>
        <fullName evidence="2">Uncharacterized protein</fullName>
    </submittedName>
</protein>
<reference evidence="3" key="1">
    <citation type="journal article" date="2019" name="Int. J. Syst. Evol. Microbiol.">
        <title>The Global Catalogue of Microorganisms (GCM) 10K type strain sequencing project: providing services to taxonomists for standard genome sequencing and annotation.</title>
        <authorList>
            <consortium name="The Broad Institute Genomics Platform"/>
            <consortium name="The Broad Institute Genome Sequencing Center for Infectious Disease"/>
            <person name="Wu L."/>
            <person name="Ma J."/>
        </authorList>
    </citation>
    <scope>NUCLEOTIDE SEQUENCE [LARGE SCALE GENOMIC DNA]</scope>
    <source>
        <strain evidence="3">CCUG 56029</strain>
    </source>
</reference>
<dbReference type="RefSeq" id="WP_379144714.1">
    <property type="nucleotide sequence ID" value="NZ_JBHUEN010000046.1"/>
</dbReference>
<organism evidence="2 3">
    <name type="scientific">Paracoccus pacificus</name>
    <dbReference type="NCBI Taxonomy" id="1463598"/>
    <lineage>
        <taxon>Bacteria</taxon>
        <taxon>Pseudomonadati</taxon>
        <taxon>Pseudomonadota</taxon>
        <taxon>Alphaproteobacteria</taxon>
        <taxon>Rhodobacterales</taxon>
        <taxon>Paracoccaceae</taxon>
        <taxon>Paracoccus</taxon>
    </lineage>
</organism>
<gene>
    <name evidence="2" type="ORF">ACFSCT_16825</name>
</gene>
<name>A0ABW4RCA2_9RHOB</name>
<feature type="chain" id="PRO_5046204586" evidence="1">
    <location>
        <begin position="27"/>
        <end position="280"/>
    </location>
</feature>
<sequence>MIRMPQVPACLHALLFTIVSVDNSFAQSLPQPDGYDTLNLAASVAPAPYDFAILGMKPGMPIEEARSIAEQHLGEQLLPVGGTLQVTNPNGKAFRTELRVGYETPGVDFFLRNQSAEPYDSIQIDVSTPATGSIVTAIRREVRVPASDGPDAAALRAQLEGLYGPPSEIPTSLPNPSGMWALDLDYAPIPLPEPYDPSAYSACNRGLPNAGRYEYRLNDQLAGDRKCRAIFTARHEANGDTITMWFKLIDYNLVVQDHDAANAQIDEKLNAAAEPSDMKL</sequence>